<dbReference type="PANTHER" id="PTHR24421">
    <property type="entry name" value="NITRATE/NITRITE SENSOR PROTEIN NARX-RELATED"/>
    <property type="match status" value="1"/>
</dbReference>
<evidence type="ECO:0000256" key="9">
    <source>
        <dbReference type="SAM" id="Phobius"/>
    </source>
</evidence>
<sequence>MGHDLDIFGRSPKFWKWFFGIKLVFDLTISGVFYFEHSIALFWRLSFIVFSVIVFLLVYLFYSNTNKNQSWLIYLLILDFLVSASYGYIFIAGNFPNHLFIGITALAILMFIKDTRILIVACLLLLLLYVVTMGSIDWYLYKSLDENSYFTTCSFIIFACIVNALINFYQRARRDALQLYTQLQQFHEQLQQFALKAEEWAATRERVRIAREIHDTVGHKLTAVLVQMQAARKLSAVDPLRSEQAYRDCEGLVRSSLQEVRLSVRAIRDEPIQSTSLNVSLDRLAQEFTKFAKVQTIFQTNGTPVALPSDLQLTAYRIVQESLTNAQKHGNAKNAEILLSYSESGFSLVVRNDGEVPRELKPGFGLINLQERVKEWNGKVHFQMAHAKDFAVEAHFPYPLTDVEREKE</sequence>
<dbReference type="GO" id="GO:0005524">
    <property type="term" value="F:ATP binding"/>
    <property type="evidence" value="ECO:0007669"/>
    <property type="project" value="UniProtKB-KW"/>
</dbReference>
<feature type="transmembrane region" description="Helical" evidence="9">
    <location>
        <begin position="41"/>
        <end position="62"/>
    </location>
</feature>
<feature type="transmembrane region" description="Helical" evidence="9">
    <location>
        <begin position="14"/>
        <end position="35"/>
    </location>
</feature>
<dbReference type="EMBL" id="FOMT01000001">
    <property type="protein sequence ID" value="SFD85003.1"/>
    <property type="molecule type" value="Genomic_DNA"/>
</dbReference>
<evidence type="ECO:0000259" key="10">
    <source>
        <dbReference type="Pfam" id="PF07730"/>
    </source>
</evidence>
<evidence type="ECO:0000313" key="11">
    <source>
        <dbReference type="EMBL" id="SFD85003.1"/>
    </source>
</evidence>
<dbReference type="STRING" id="1045775.SAMN05216378_1728"/>
<feature type="transmembrane region" description="Helical" evidence="9">
    <location>
        <begin position="148"/>
        <end position="169"/>
    </location>
</feature>
<dbReference type="Pfam" id="PF07730">
    <property type="entry name" value="HisKA_3"/>
    <property type="match status" value="1"/>
</dbReference>
<evidence type="ECO:0000256" key="2">
    <source>
        <dbReference type="ARBA" id="ARBA00012438"/>
    </source>
</evidence>
<keyword evidence="12" id="KW-1185">Reference proteome</keyword>
<feature type="domain" description="Signal transduction histidine kinase subgroup 3 dimerisation and phosphoacceptor" evidence="10">
    <location>
        <begin position="205"/>
        <end position="269"/>
    </location>
</feature>
<dbReference type="Proteomes" id="UP000198855">
    <property type="component" value="Unassembled WGS sequence"/>
</dbReference>
<keyword evidence="6 11" id="KW-0418">Kinase</keyword>
<evidence type="ECO:0000256" key="7">
    <source>
        <dbReference type="ARBA" id="ARBA00022840"/>
    </source>
</evidence>
<evidence type="ECO:0000256" key="3">
    <source>
        <dbReference type="ARBA" id="ARBA00022553"/>
    </source>
</evidence>
<dbReference type="GO" id="GO:0000155">
    <property type="term" value="F:phosphorelay sensor kinase activity"/>
    <property type="evidence" value="ECO:0007669"/>
    <property type="project" value="InterPro"/>
</dbReference>
<evidence type="ECO:0000256" key="6">
    <source>
        <dbReference type="ARBA" id="ARBA00022777"/>
    </source>
</evidence>
<evidence type="ECO:0000256" key="4">
    <source>
        <dbReference type="ARBA" id="ARBA00022679"/>
    </source>
</evidence>
<evidence type="ECO:0000256" key="8">
    <source>
        <dbReference type="ARBA" id="ARBA00023012"/>
    </source>
</evidence>
<name>A0A1I1VVB7_9BACL</name>
<dbReference type="SUPFAM" id="SSF55874">
    <property type="entry name" value="ATPase domain of HSP90 chaperone/DNA topoisomerase II/histidine kinase"/>
    <property type="match status" value="1"/>
</dbReference>
<keyword evidence="7" id="KW-0067">ATP-binding</keyword>
<keyword evidence="8" id="KW-0902">Two-component regulatory system</keyword>
<keyword evidence="5" id="KW-0547">Nucleotide-binding</keyword>
<feature type="transmembrane region" description="Helical" evidence="9">
    <location>
        <begin position="117"/>
        <end position="136"/>
    </location>
</feature>
<evidence type="ECO:0000256" key="1">
    <source>
        <dbReference type="ARBA" id="ARBA00000085"/>
    </source>
</evidence>
<dbReference type="GO" id="GO:0016020">
    <property type="term" value="C:membrane"/>
    <property type="evidence" value="ECO:0007669"/>
    <property type="project" value="InterPro"/>
</dbReference>
<dbReference type="Gene3D" id="3.30.565.10">
    <property type="entry name" value="Histidine kinase-like ATPase, C-terminal domain"/>
    <property type="match status" value="1"/>
</dbReference>
<dbReference type="CDD" id="cd16917">
    <property type="entry name" value="HATPase_UhpB-NarQ-NarX-like"/>
    <property type="match status" value="1"/>
</dbReference>
<dbReference type="OrthoDB" id="9781904at2"/>
<dbReference type="EC" id="2.7.13.3" evidence="2"/>
<feature type="transmembrane region" description="Helical" evidence="9">
    <location>
        <begin position="71"/>
        <end position="89"/>
    </location>
</feature>
<evidence type="ECO:0000256" key="5">
    <source>
        <dbReference type="ARBA" id="ARBA00022741"/>
    </source>
</evidence>
<dbReference type="InterPro" id="IPR050482">
    <property type="entry name" value="Sensor_HK_TwoCompSys"/>
</dbReference>
<keyword evidence="3" id="KW-0597">Phosphoprotein</keyword>
<keyword evidence="9" id="KW-0472">Membrane</keyword>
<protein>
    <recommendedName>
        <fullName evidence="2">histidine kinase</fullName>
        <ecNumber evidence="2">2.7.13.3</ecNumber>
    </recommendedName>
</protein>
<dbReference type="InterPro" id="IPR036890">
    <property type="entry name" value="HATPase_C_sf"/>
</dbReference>
<gene>
    <name evidence="11" type="ORF">SAMN05216378_1728</name>
</gene>
<organism evidence="11 12">
    <name type="scientific">Paenibacillus catalpae</name>
    <dbReference type="NCBI Taxonomy" id="1045775"/>
    <lineage>
        <taxon>Bacteria</taxon>
        <taxon>Bacillati</taxon>
        <taxon>Bacillota</taxon>
        <taxon>Bacilli</taxon>
        <taxon>Bacillales</taxon>
        <taxon>Paenibacillaceae</taxon>
        <taxon>Paenibacillus</taxon>
    </lineage>
</organism>
<evidence type="ECO:0000313" key="12">
    <source>
        <dbReference type="Proteomes" id="UP000198855"/>
    </source>
</evidence>
<keyword evidence="9" id="KW-1133">Transmembrane helix</keyword>
<reference evidence="12" key="1">
    <citation type="submission" date="2016-10" db="EMBL/GenBank/DDBJ databases">
        <authorList>
            <person name="Varghese N."/>
            <person name="Submissions S."/>
        </authorList>
    </citation>
    <scope>NUCLEOTIDE SEQUENCE [LARGE SCALE GENOMIC DNA]</scope>
    <source>
        <strain evidence="12">CGMCC 1.10784</strain>
    </source>
</reference>
<dbReference type="RefSeq" id="WP_091183343.1">
    <property type="nucleotide sequence ID" value="NZ_FOMT01000001.1"/>
</dbReference>
<dbReference type="Gene3D" id="1.20.5.1930">
    <property type="match status" value="1"/>
</dbReference>
<accession>A0A1I1VVB7</accession>
<proteinExistence type="predicted"/>
<feature type="transmembrane region" description="Helical" evidence="9">
    <location>
        <begin position="95"/>
        <end position="112"/>
    </location>
</feature>
<dbReference type="PANTHER" id="PTHR24421:SF10">
    <property type="entry name" value="NITRATE_NITRITE SENSOR PROTEIN NARQ"/>
    <property type="match status" value="1"/>
</dbReference>
<keyword evidence="4" id="KW-0808">Transferase</keyword>
<dbReference type="GO" id="GO:0046983">
    <property type="term" value="F:protein dimerization activity"/>
    <property type="evidence" value="ECO:0007669"/>
    <property type="project" value="InterPro"/>
</dbReference>
<keyword evidence="9" id="KW-0812">Transmembrane</keyword>
<comment type="catalytic activity">
    <reaction evidence="1">
        <text>ATP + protein L-histidine = ADP + protein N-phospho-L-histidine.</text>
        <dbReference type="EC" id="2.7.13.3"/>
    </reaction>
</comment>
<dbReference type="InterPro" id="IPR011712">
    <property type="entry name" value="Sig_transdc_His_kin_sub3_dim/P"/>
</dbReference>
<dbReference type="AlphaFoldDB" id="A0A1I1VVB7"/>